<dbReference type="SUPFAM" id="SSF82549">
    <property type="entry name" value="DAK1/DegV-like"/>
    <property type="match status" value="1"/>
</dbReference>
<feature type="domain" description="DhaL" evidence="11">
    <location>
        <begin position="392"/>
        <end position="595"/>
    </location>
</feature>
<dbReference type="InterPro" id="IPR004701">
    <property type="entry name" value="PTS_EIIA_man-typ"/>
</dbReference>
<evidence type="ECO:0000259" key="10">
    <source>
        <dbReference type="PROSITE" id="PS51096"/>
    </source>
</evidence>
<dbReference type="GO" id="GO:0019563">
    <property type="term" value="P:glycerol catabolic process"/>
    <property type="evidence" value="ECO:0007669"/>
    <property type="project" value="TreeGrafter"/>
</dbReference>
<sequence>MQKIIDDPTDLVRGALTGMAGAYPELSVDVENAIVYRATPKEQGKVSLLSGGGSGHEPLHGGFVGFGMLDAACAGAVFTSPVPDQILAATTQVDRGAGVLHIVKNYSGDVMNFEMAAEAAAGVEVATVITADDVAVADSTYSTGRRGVGVTVLLEKIVGAAAEDGLDLEECRSLAQRVADSGRSMGVALTSCTVPAAGHPTFDLPEGRMEVGVGIHGEPGRRTDDLGTASEIAHVLVEPILADHDFTSGPVLSFVNGLGGTPLLELYNLSAEIDALLGAAGVEVVRHLVGPYITSLEMAGASLTLLALDDEMLRYWEAPVNTPGLRWGTPGSADPETSTRASDAAPAAASTQDSPQADAADAQARTETGGTTAAPSGPRRVATGAEGTISTATFAAWLREYARLVGENESVLTDLDAAIGDADHGANMTRGMAAVVAYLDGLGGDDALAEVSPATMLGKAGMTLVSTVGGASGPLYGTFLMRTGQACGDAPELDATTLATALRAGIEGVQARGKATTGEKTMLDALVPAVEAFDGGQGDLVAALDAATSAADAGRDATTDLTATKGRASYLGERSVGHQDPGATSAALLIAALHTAVAQSTGTASSAEAAPAPQSESSPEQVSDSSPTTSDTTTSATADAAATAPTDSPTGPQNRGVGFVVVSHSRPLAEAAVALAAETTPGDPVTVEVAAGTADGGFGTDAVAIRKAIERVDAAAGGGVVVLLDLGSAVMSTETALDLLGDDVRGRVAVSAGPLVEALVVGVVQASVGGDLESVRTACAGALGVKEGQIADLG</sequence>
<accession>H5UTL8</accession>
<evidence type="ECO:0000259" key="12">
    <source>
        <dbReference type="PROSITE" id="PS51481"/>
    </source>
</evidence>
<feature type="region of interest" description="Disordered" evidence="9">
    <location>
        <begin position="324"/>
        <end position="385"/>
    </location>
</feature>
<evidence type="ECO:0000256" key="7">
    <source>
        <dbReference type="ARBA" id="ARBA00022840"/>
    </source>
</evidence>
<keyword evidence="6 13" id="KW-0418">Kinase</keyword>
<dbReference type="Pfam" id="PF02734">
    <property type="entry name" value="Dak2"/>
    <property type="match status" value="1"/>
</dbReference>
<dbReference type="InterPro" id="IPR012844">
    <property type="entry name" value="DhaM_N"/>
</dbReference>
<protein>
    <recommendedName>
        <fullName evidence="3">phosphoenolpyruvate--glycerone phosphotransferase</fullName>
        <ecNumber evidence="3">2.7.1.121</ecNumber>
    </recommendedName>
</protein>
<evidence type="ECO:0000313" key="14">
    <source>
        <dbReference type="Proteomes" id="UP000004367"/>
    </source>
</evidence>
<dbReference type="Gene3D" id="3.30.1180.20">
    <property type="entry name" value="Dihydroxyacetone kinase, domain 2"/>
    <property type="match status" value="1"/>
</dbReference>
<dbReference type="NCBIfam" id="TIGR02363">
    <property type="entry name" value="dhaK1"/>
    <property type="match status" value="1"/>
</dbReference>
<feature type="domain" description="DhaK" evidence="12">
    <location>
        <begin position="7"/>
        <end position="327"/>
    </location>
</feature>
<comment type="caution">
    <text evidence="13">The sequence shown here is derived from an EMBL/GenBank/DDBJ whole genome shotgun (WGS) entry which is preliminary data.</text>
</comment>
<comment type="subunit">
    <text evidence="8">Homodimer. The dihydroxyacetone kinase complex is composed of a homodimer of DhaM, a homodimer of DhaK and the subunit DhaL.</text>
</comment>
<dbReference type="SMART" id="SM01120">
    <property type="entry name" value="Dak2"/>
    <property type="match status" value="1"/>
</dbReference>
<evidence type="ECO:0000256" key="6">
    <source>
        <dbReference type="ARBA" id="ARBA00022777"/>
    </source>
</evidence>
<dbReference type="NCBIfam" id="NF011049">
    <property type="entry name" value="PRK14479.1"/>
    <property type="match status" value="1"/>
</dbReference>
<dbReference type="NCBIfam" id="TIGR02364">
    <property type="entry name" value="dha_pts"/>
    <property type="match status" value="1"/>
</dbReference>
<comment type="catalytic activity">
    <reaction evidence="1">
        <text>dihydroxyacetone + phosphoenolpyruvate = dihydroxyacetone phosphate + pyruvate</text>
        <dbReference type="Rhea" id="RHEA:18381"/>
        <dbReference type="ChEBI" id="CHEBI:15361"/>
        <dbReference type="ChEBI" id="CHEBI:16016"/>
        <dbReference type="ChEBI" id="CHEBI:57642"/>
        <dbReference type="ChEBI" id="CHEBI:58702"/>
        <dbReference type="EC" id="2.7.1.121"/>
    </reaction>
</comment>
<dbReference type="GO" id="GO:0005829">
    <property type="term" value="C:cytosol"/>
    <property type="evidence" value="ECO:0007669"/>
    <property type="project" value="TreeGrafter"/>
</dbReference>
<dbReference type="GO" id="GO:0016020">
    <property type="term" value="C:membrane"/>
    <property type="evidence" value="ECO:0007669"/>
    <property type="project" value="InterPro"/>
</dbReference>
<organism evidence="13 14">
    <name type="scientific">Mobilicoccus pelagius NBRC 104925</name>
    <dbReference type="NCBI Taxonomy" id="1089455"/>
    <lineage>
        <taxon>Bacteria</taxon>
        <taxon>Bacillati</taxon>
        <taxon>Actinomycetota</taxon>
        <taxon>Actinomycetes</taxon>
        <taxon>Micrococcales</taxon>
        <taxon>Dermatophilaceae</taxon>
        <taxon>Mobilicoccus</taxon>
    </lineage>
</organism>
<evidence type="ECO:0000313" key="13">
    <source>
        <dbReference type="EMBL" id="GAB49076.1"/>
    </source>
</evidence>
<dbReference type="InterPro" id="IPR050861">
    <property type="entry name" value="Dihydroxyacetone_Kinase"/>
</dbReference>
<proteinExistence type="predicted"/>
<dbReference type="eggNOG" id="COG2376">
    <property type="taxonomic scope" value="Bacteria"/>
</dbReference>
<dbReference type="InterPro" id="IPR036117">
    <property type="entry name" value="DhaL_dom_sf"/>
</dbReference>
<dbReference type="InterPro" id="IPR012736">
    <property type="entry name" value="DhaK_1"/>
</dbReference>
<feature type="compositionally biased region" description="Low complexity" evidence="9">
    <location>
        <begin position="602"/>
        <end position="650"/>
    </location>
</feature>
<dbReference type="EC" id="2.7.1.121" evidence="3"/>
<evidence type="ECO:0000256" key="5">
    <source>
        <dbReference type="ARBA" id="ARBA00022741"/>
    </source>
</evidence>
<dbReference type="OrthoDB" id="9806345at2"/>
<dbReference type="eggNOG" id="COG3412">
    <property type="taxonomic scope" value="Bacteria"/>
</dbReference>
<evidence type="ECO:0000256" key="9">
    <source>
        <dbReference type="SAM" id="MobiDB-lite"/>
    </source>
</evidence>
<evidence type="ECO:0000256" key="2">
    <source>
        <dbReference type="ARBA" id="ARBA00002788"/>
    </source>
</evidence>
<dbReference type="RefSeq" id="WP_009482974.1">
    <property type="nucleotide sequence ID" value="NZ_BAFE01000073.1"/>
</dbReference>
<evidence type="ECO:0000256" key="4">
    <source>
        <dbReference type="ARBA" id="ARBA00022679"/>
    </source>
</evidence>
<dbReference type="Proteomes" id="UP000004367">
    <property type="component" value="Unassembled WGS sequence"/>
</dbReference>
<dbReference type="GO" id="GO:0047324">
    <property type="term" value="F:phosphoenolpyruvate-glycerone phosphotransferase activity"/>
    <property type="evidence" value="ECO:0007669"/>
    <property type="project" value="UniProtKB-EC"/>
</dbReference>
<feature type="compositionally biased region" description="Low complexity" evidence="9">
    <location>
        <begin position="338"/>
        <end position="366"/>
    </location>
</feature>
<dbReference type="Gene3D" id="3.40.50.510">
    <property type="entry name" value="Phosphotransferase system, mannose-type IIA component"/>
    <property type="match status" value="1"/>
</dbReference>
<feature type="domain" description="PTS EIIA type-4" evidence="10">
    <location>
        <begin position="656"/>
        <end position="794"/>
    </location>
</feature>
<dbReference type="GO" id="GO:0005524">
    <property type="term" value="F:ATP binding"/>
    <property type="evidence" value="ECO:0007669"/>
    <property type="project" value="UniProtKB-KW"/>
</dbReference>
<dbReference type="PANTHER" id="PTHR28629:SF4">
    <property type="entry name" value="TRIOKINASE_FMN CYCLASE"/>
    <property type="match status" value="1"/>
</dbReference>
<dbReference type="PROSITE" id="PS51096">
    <property type="entry name" value="PTS_EIIA_TYPE_4"/>
    <property type="match status" value="1"/>
</dbReference>
<evidence type="ECO:0000259" key="11">
    <source>
        <dbReference type="PROSITE" id="PS51480"/>
    </source>
</evidence>
<evidence type="ECO:0000256" key="1">
    <source>
        <dbReference type="ARBA" id="ARBA00001113"/>
    </source>
</evidence>
<evidence type="ECO:0000256" key="3">
    <source>
        <dbReference type="ARBA" id="ARBA00012095"/>
    </source>
</evidence>
<dbReference type="NCBIfam" id="TIGR02365">
    <property type="entry name" value="dha_L_ycgS"/>
    <property type="match status" value="1"/>
</dbReference>
<dbReference type="Gene3D" id="1.25.40.340">
    <property type="match status" value="1"/>
</dbReference>
<dbReference type="Pfam" id="PF03610">
    <property type="entry name" value="EIIA-man"/>
    <property type="match status" value="1"/>
</dbReference>
<keyword evidence="4" id="KW-0808">Transferase</keyword>
<dbReference type="InterPro" id="IPR004006">
    <property type="entry name" value="DhaK_dom"/>
</dbReference>
<comment type="function">
    <text evidence="2">Component of the dihydroxyacetone kinase complex, which is responsible for the phosphoenolpyruvate (PEP)-dependent phosphorylation of dihydroxyacetone. DhaM serves as the phosphoryl donor. Is phosphorylated by phosphoenolpyruvate in an EI- and HPr-dependent reaction, and a phosphorelay system on histidine residues finally leads to phosphoryl transfer to DhaL and dihydroxyacetone.</text>
</comment>
<dbReference type="InterPro" id="IPR012737">
    <property type="entry name" value="DhaK_L_YcgS"/>
</dbReference>
<gene>
    <name evidence="13" type="primary">dak</name>
    <name evidence="13" type="ORF">MOPEL_096_00830</name>
</gene>
<keyword evidence="5" id="KW-0547">Nucleotide-binding</keyword>
<dbReference type="SUPFAM" id="SSF101473">
    <property type="entry name" value="DhaL-like"/>
    <property type="match status" value="1"/>
</dbReference>
<dbReference type="FunFam" id="3.40.50.10440:FF:000001">
    <property type="entry name" value="Dihydroxyacetone kinase, DhaK subunit"/>
    <property type="match status" value="1"/>
</dbReference>
<dbReference type="AlphaFoldDB" id="H5UTL8"/>
<evidence type="ECO:0000256" key="8">
    <source>
        <dbReference type="ARBA" id="ARBA00046577"/>
    </source>
</evidence>
<dbReference type="Pfam" id="PF02733">
    <property type="entry name" value="Dak1"/>
    <property type="match status" value="1"/>
</dbReference>
<dbReference type="InterPro" id="IPR036662">
    <property type="entry name" value="PTS_EIIA_man-typ_sf"/>
</dbReference>
<dbReference type="EMBL" id="BAFE01000073">
    <property type="protein sequence ID" value="GAB49076.1"/>
    <property type="molecule type" value="Genomic_DNA"/>
</dbReference>
<dbReference type="PROSITE" id="PS51481">
    <property type="entry name" value="DHAK"/>
    <property type="match status" value="1"/>
</dbReference>
<dbReference type="SUPFAM" id="SSF53062">
    <property type="entry name" value="PTS system fructose IIA component-like"/>
    <property type="match status" value="1"/>
</dbReference>
<dbReference type="STRING" id="1089455.MOPEL_096_00830"/>
<dbReference type="GO" id="GO:0004371">
    <property type="term" value="F:glycerone kinase activity"/>
    <property type="evidence" value="ECO:0007669"/>
    <property type="project" value="InterPro"/>
</dbReference>
<dbReference type="PROSITE" id="PS51480">
    <property type="entry name" value="DHAL"/>
    <property type="match status" value="1"/>
</dbReference>
<dbReference type="FunFam" id="1.25.40.340:FF:000002">
    <property type="entry name" value="Dihydroxyacetone kinase, L subunit"/>
    <property type="match status" value="1"/>
</dbReference>
<dbReference type="Gene3D" id="3.40.50.10440">
    <property type="entry name" value="Dihydroxyacetone kinase, domain 1"/>
    <property type="match status" value="1"/>
</dbReference>
<reference evidence="13 14" key="1">
    <citation type="submission" date="2012-02" db="EMBL/GenBank/DDBJ databases">
        <title>Whole genome shotgun sequence of Mobilicoccus pelagius NBRC 104925.</title>
        <authorList>
            <person name="Yoshida Y."/>
            <person name="Hosoyama A."/>
            <person name="Tsuchikane K."/>
            <person name="Katsumata H."/>
            <person name="Yamazaki S."/>
            <person name="Fujita N."/>
        </authorList>
    </citation>
    <scope>NUCLEOTIDE SEQUENCE [LARGE SCALE GENOMIC DNA]</scope>
    <source>
        <strain evidence="13 14">NBRC 104925</strain>
    </source>
</reference>
<feature type="region of interest" description="Disordered" evidence="9">
    <location>
        <begin position="602"/>
        <end position="657"/>
    </location>
</feature>
<keyword evidence="7" id="KW-0067">ATP-binding</keyword>
<dbReference type="GO" id="GO:0009401">
    <property type="term" value="P:phosphoenolpyruvate-dependent sugar phosphotransferase system"/>
    <property type="evidence" value="ECO:0007669"/>
    <property type="project" value="InterPro"/>
</dbReference>
<name>H5UTL8_9MICO</name>
<keyword evidence="14" id="KW-1185">Reference proteome</keyword>
<dbReference type="PANTHER" id="PTHR28629">
    <property type="entry name" value="TRIOKINASE/FMN CYCLASE"/>
    <property type="match status" value="1"/>
</dbReference>
<dbReference type="InterPro" id="IPR004007">
    <property type="entry name" value="DhaL_dom"/>
</dbReference>
<dbReference type="eggNOG" id="COG1461">
    <property type="taxonomic scope" value="Bacteria"/>
</dbReference>